<proteinExistence type="predicted"/>
<evidence type="ECO:0000313" key="2">
    <source>
        <dbReference type="EMBL" id="GGP69106.1"/>
    </source>
</evidence>
<accession>A0A918EG54</accession>
<evidence type="ECO:0000313" key="3">
    <source>
        <dbReference type="Proteomes" id="UP000639606"/>
    </source>
</evidence>
<dbReference type="SUPFAM" id="SSF82607">
    <property type="entry name" value="YbaB-like"/>
    <property type="match status" value="1"/>
</dbReference>
<dbReference type="GO" id="GO:0003677">
    <property type="term" value="F:DNA binding"/>
    <property type="evidence" value="ECO:0007669"/>
    <property type="project" value="InterPro"/>
</dbReference>
<gene>
    <name evidence="2" type="ORF">GCM10010185_47650</name>
</gene>
<organism evidence="2 3">
    <name type="scientific">Saccharothrix coeruleofusca</name>
    <dbReference type="NCBI Taxonomy" id="33919"/>
    <lineage>
        <taxon>Bacteria</taxon>
        <taxon>Bacillati</taxon>
        <taxon>Actinomycetota</taxon>
        <taxon>Actinomycetes</taxon>
        <taxon>Pseudonocardiales</taxon>
        <taxon>Pseudonocardiaceae</taxon>
        <taxon>Saccharothrix</taxon>
    </lineage>
</organism>
<keyword evidence="3" id="KW-1185">Reference proteome</keyword>
<feature type="compositionally biased region" description="Low complexity" evidence="1">
    <location>
        <begin position="164"/>
        <end position="173"/>
    </location>
</feature>
<reference evidence="2" key="2">
    <citation type="submission" date="2020-09" db="EMBL/GenBank/DDBJ databases">
        <authorList>
            <person name="Sun Q."/>
            <person name="Ohkuma M."/>
        </authorList>
    </citation>
    <scope>NUCLEOTIDE SEQUENCE</scope>
    <source>
        <strain evidence="2">JCM 3313</strain>
    </source>
</reference>
<dbReference type="InterPro" id="IPR036894">
    <property type="entry name" value="YbaB-like_sf"/>
</dbReference>
<feature type="region of interest" description="Disordered" evidence="1">
    <location>
        <begin position="120"/>
        <end position="196"/>
    </location>
</feature>
<dbReference type="RefSeq" id="WP_189225510.1">
    <property type="nucleotide sequence ID" value="NZ_BMRG01000010.1"/>
</dbReference>
<comment type="caution">
    <text evidence="2">The sequence shown here is derived from an EMBL/GenBank/DDBJ whole genome shotgun (WGS) entry which is preliminary data.</text>
</comment>
<reference evidence="2" key="1">
    <citation type="journal article" date="2014" name="Int. J. Syst. Evol. Microbiol.">
        <title>Complete genome sequence of Corynebacterium casei LMG S-19264T (=DSM 44701T), isolated from a smear-ripened cheese.</title>
        <authorList>
            <consortium name="US DOE Joint Genome Institute (JGI-PGF)"/>
            <person name="Walter F."/>
            <person name="Albersmeier A."/>
            <person name="Kalinowski J."/>
            <person name="Ruckert C."/>
        </authorList>
    </citation>
    <scope>NUCLEOTIDE SEQUENCE</scope>
    <source>
        <strain evidence="2">JCM 3313</strain>
    </source>
</reference>
<name>A0A918EG54_9PSEU</name>
<evidence type="ECO:0000256" key="1">
    <source>
        <dbReference type="SAM" id="MobiDB-lite"/>
    </source>
</evidence>
<protein>
    <recommendedName>
        <fullName evidence="4">YbaB/EbfC DNA-binding family protein</fullName>
    </recommendedName>
</protein>
<sequence length="196" mass="21430">MDPLGPIDANRMRGVDPDQWMKDMELRVADLKRKSADLAQNLAASTATVTSKDGAVTVTVAPTGAVQNIAVEQRAAGMSPDRLTASIMEALRKGQRQASGMMLEAFAPLGAGTESMNLVTSFLPPMDDEDDYPVEDDDEADEADRERYPAPQAQAQYAPPPQQYAPARQYAQPQYPPQARPAAPRRDDEDDDNQPW</sequence>
<evidence type="ECO:0008006" key="4">
    <source>
        <dbReference type="Google" id="ProtNLM"/>
    </source>
</evidence>
<dbReference type="Pfam" id="PF02575">
    <property type="entry name" value="YbaB_DNA_bd"/>
    <property type="match status" value="1"/>
</dbReference>
<feature type="compositionally biased region" description="Acidic residues" evidence="1">
    <location>
        <begin position="126"/>
        <end position="143"/>
    </location>
</feature>
<dbReference type="Proteomes" id="UP000639606">
    <property type="component" value="Unassembled WGS sequence"/>
</dbReference>
<dbReference type="Gene3D" id="3.30.1310.10">
    <property type="entry name" value="Nucleoid-associated protein YbaB-like domain"/>
    <property type="match status" value="1"/>
</dbReference>
<dbReference type="EMBL" id="BMRG01000010">
    <property type="protein sequence ID" value="GGP69106.1"/>
    <property type="molecule type" value="Genomic_DNA"/>
</dbReference>
<dbReference type="InterPro" id="IPR004401">
    <property type="entry name" value="YbaB/EbfC"/>
</dbReference>
<dbReference type="AlphaFoldDB" id="A0A918EG54"/>